<name>A0ABZ3F1X7_9HELI</name>
<dbReference type="EMBL" id="CP145316">
    <property type="protein sequence ID" value="XAM17143.1"/>
    <property type="molecule type" value="Genomic_DNA"/>
</dbReference>
<organism evidence="1 2">
    <name type="scientific">Helicobacter mastomyrinus</name>
    <dbReference type="NCBI Taxonomy" id="287948"/>
    <lineage>
        <taxon>Bacteria</taxon>
        <taxon>Pseudomonadati</taxon>
        <taxon>Campylobacterota</taxon>
        <taxon>Epsilonproteobacteria</taxon>
        <taxon>Campylobacterales</taxon>
        <taxon>Helicobacteraceae</taxon>
        <taxon>Helicobacter</taxon>
    </lineage>
</organism>
<keyword evidence="2" id="KW-1185">Reference proteome</keyword>
<evidence type="ECO:0000313" key="1">
    <source>
        <dbReference type="EMBL" id="XAM17143.1"/>
    </source>
</evidence>
<gene>
    <name evidence="1" type="ORF">V3I05_05460</name>
</gene>
<evidence type="ECO:0000313" key="2">
    <source>
        <dbReference type="Proteomes" id="UP001434737"/>
    </source>
</evidence>
<accession>A0ABZ3F1X7</accession>
<sequence length="42" mass="4833">MGTKISSQHPTILHCRIIADTNNLHNQIISCVIQCHKHKERL</sequence>
<dbReference type="RefSeq" id="WP_300450508.1">
    <property type="nucleotide sequence ID" value="NZ_CP145316.1"/>
</dbReference>
<dbReference type="Proteomes" id="UP001434737">
    <property type="component" value="Chromosome"/>
</dbReference>
<reference evidence="1 2" key="1">
    <citation type="submission" date="2024-02" db="EMBL/GenBank/DDBJ databases">
        <title>Genome and pathogenicity analysis of Helicobacter mastomyrinus isolated from mice.</title>
        <authorList>
            <person name="Zhu L."/>
        </authorList>
    </citation>
    <scope>NUCLEOTIDE SEQUENCE [LARGE SCALE GENOMIC DNA]</scope>
    <source>
        <strain evidence="1 2">Hm-17</strain>
    </source>
</reference>
<proteinExistence type="predicted"/>
<protein>
    <submittedName>
        <fullName evidence="1">Uncharacterized protein</fullName>
    </submittedName>
</protein>